<evidence type="ECO:0000313" key="2">
    <source>
        <dbReference type="EMBL" id="KAF7284364.1"/>
    </source>
</evidence>
<accession>A0A834INI1</accession>
<feature type="compositionally biased region" description="Basic and acidic residues" evidence="1">
    <location>
        <begin position="31"/>
        <end position="48"/>
    </location>
</feature>
<feature type="region of interest" description="Disordered" evidence="1">
    <location>
        <begin position="1"/>
        <end position="66"/>
    </location>
</feature>
<evidence type="ECO:0000256" key="1">
    <source>
        <dbReference type="SAM" id="MobiDB-lite"/>
    </source>
</evidence>
<dbReference type="EMBL" id="JAACXV010000078">
    <property type="protein sequence ID" value="KAF7284364.1"/>
    <property type="molecule type" value="Genomic_DNA"/>
</dbReference>
<proteinExistence type="predicted"/>
<name>A0A834INI1_RHYFE</name>
<keyword evidence="3" id="KW-1185">Reference proteome</keyword>
<protein>
    <submittedName>
        <fullName evidence="2">Uncharacterized protein</fullName>
    </submittedName>
</protein>
<gene>
    <name evidence="2" type="ORF">GWI33_022152</name>
</gene>
<reference evidence="2" key="1">
    <citation type="submission" date="2020-08" db="EMBL/GenBank/DDBJ databases">
        <title>Genome sequencing and assembly of the red palm weevil Rhynchophorus ferrugineus.</title>
        <authorList>
            <person name="Dias G.B."/>
            <person name="Bergman C.M."/>
            <person name="Manee M."/>
        </authorList>
    </citation>
    <scope>NUCLEOTIDE SEQUENCE</scope>
    <source>
        <strain evidence="2">AA-2017</strain>
        <tissue evidence="2">Whole larva</tissue>
    </source>
</reference>
<evidence type="ECO:0000313" key="3">
    <source>
        <dbReference type="Proteomes" id="UP000625711"/>
    </source>
</evidence>
<comment type="caution">
    <text evidence="2">The sequence shown here is derived from an EMBL/GenBank/DDBJ whole genome shotgun (WGS) entry which is preliminary data.</text>
</comment>
<organism evidence="2 3">
    <name type="scientific">Rhynchophorus ferrugineus</name>
    <name type="common">Red palm weevil</name>
    <name type="synonym">Curculio ferrugineus</name>
    <dbReference type="NCBI Taxonomy" id="354439"/>
    <lineage>
        <taxon>Eukaryota</taxon>
        <taxon>Metazoa</taxon>
        <taxon>Ecdysozoa</taxon>
        <taxon>Arthropoda</taxon>
        <taxon>Hexapoda</taxon>
        <taxon>Insecta</taxon>
        <taxon>Pterygota</taxon>
        <taxon>Neoptera</taxon>
        <taxon>Endopterygota</taxon>
        <taxon>Coleoptera</taxon>
        <taxon>Polyphaga</taxon>
        <taxon>Cucujiformia</taxon>
        <taxon>Curculionidae</taxon>
        <taxon>Dryophthorinae</taxon>
        <taxon>Rhynchophorus</taxon>
    </lineage>
</organism>
<sequence length="66" mass="7546">MNERTGVRSVPSWHSSERRLKVGTENSSSFHKTDTSSESERKKGETSRETQLLMHLTTRLGDLLNE</sequence>
<dbReference type="Proteomes" id="UP000625711">
    <property type="component" value="Unassembled WGS sequence"/>
</dbReference>
<dbReference type="AlphaFoldDB" id="A0A834INI1"/>